<dbReference type="EMBL" id="JASFZW010000001">
    <property type="protein sequence ID" value="KAK2080191.1"/>
    <property type="molecule type" value="Genomic_DNA"/>
</dbReference>
<dbReference type="InterPro" id="IPR009078">
    <property type="entry name" value="Ferritin-like_SF"/>
</dbReference>
<keyword evidence="3" id="KW-1185">Reference proteome</keyword>
<dbReference type="InterPro" id="IPR000358">
    <property type="entry name" value="RNR_small_fam"/>
</dbReference>
<dbReference type="PROSITE" id="PS00368">
    <property type="entry name" value="RIBORED_SMALL"/>
    <property type="match status" value="1"/>
</dbReference>
<dbReference type="Pfam" id="PF00268">
    <property type="entry name" value="Ribonuc_red_sm"/>
    <property type="match status" value="1"/>
</dbReference>
<protein>
    <submittedName>
        <fullName evidence="2">Uncharacterized protein</fullName>
    </submittedName>
</protein>
<name>A0AAD9MP27_PROWI</name>
<dbReference type="PANTHER" id="PTHR23409">
    <property type="entry name" value="RIBONUCLEOSIDE-DIPHOSPHATE REDUCTASE SMALL CHAIN"/>
    <property type="match status" value="1"/>
</dbReference>
<comment type="similarity">
    <text evidence="1">Belongs to the ribonucleoside diphosphate reductase small chain family.</text>
</comment>
<dbReference type="AlphaFoldDB" id="A0AAD9MP27"/>
<evidence type="ECO:0000313" key="3">
    <source>
        <dbReference type="Proteomes" id="UP001255856"/>
    </source>
</evidence>
<organism evidence="2 3">
    <name type="scientific">Prototheca wickerhamii</name>
    <dbReference type="NCBI Taxonomy" id="3111"/>
    <lineage>
        <taxon>Eukaryota</taxon>
        <taxon>Viridiplantae</taxon>
        <taxon>Chlorophyta</taxon>
        <taxon>core chlorophytes</taxon>
        <taxon>Trebouxiophyceae</taxon>
        <taxon>Chlorellales</taxon>
        <taxon>Chlorellaceae</taxon>
        <taxon>Prototheca</taxon>
    </lineage>
</organism>
<dbReference type="InterPro" id="IPR033909">
    <property type="entry name" value="RNR_small"/>
</dbReference>
<accession>A0AAD9MP27</accession>
<sequence length="239" mass="27013">MAQASYWTAEEVDLSADLRDWRALGDDERRFIAYILAFFASSDGIILENLSSRFMQEVQIPEARAFYAFQAAIETVHSEMYGLLLETYIADASERDRLFRAIQTIPTVEKKAAWALKWAASGSSFAQRLARAIVREAVDLEREFLTEALSVALVGINAEAMAQYIEFVADRLLVALGYDKMYLAANPFDFMDQISLQGKTNFFERRVGEYQKAGVMHTSASVTNAERLSQYVFTVDADF</sequence>
<dbReference type="InterPro" id="IPR012348">
    <property type="entry name" value="RNR-like"/>
</dbReference>
<dbReference type="InterPro" id="IPR030475">
    <property type="entry name" value="RNR_small_AS"/>
</dbReference>
<evidence type="ECO:0000313" key="2">
    <source>
        <dbReference type="EMBL" id="KAK2080191.1"/>
    </source>
</evidence>
<comment type="caution">
    <text evidence="2">The sequence shown here is derived from an EMBL/GenBank/DDBJ whole genome shotgun (WGS) entry which is preliminary data.</text>
</comment>
<dbReference type="PANTHER" id="PTHR23409:SF18">
    <property type="entry name" value="RIBONUCLEOSIDE-DIPHOSPHATE REDUCTASE SUBUNIT M2"/>
    <property type="match status" value="1"/>
</dbReference>
<dbReference type="CDD" id="cd01049">
    <property type="entry name" value="RNRR2"/>
    <property type="match status" value="1"/>
</dbReference>
<dbReference type="SUPFAM" id="SSF47240">
    <property type="entry name" value="Ferritin-like"/>
    <property type="match status" value="1"/>
</dbReference>
<dbReference type="GO" id="GO:0009263">
    <property type="term" value="P:deoxyribonucleotide biosynthetic process"/>
    <property type="evidence" value="ECO:0007669"/>
    <property type="project" value="InterPro"/>
</dbReference>
<dbReference type="GO" id="GO:0016491">
    <property type="term" value="F:oxidoreductase activity"/>
    <property type="evidence" value="ECO:0007669"/>
    <property type="project" value="InterPro"/>
</dbReference>
<gene>
    <name evidence="2" type="ORF">QBZ16_000044</name>
</gene>
<dbReference type="Gene3D" id="1.10.620.20">
    <property type="entry name" value="Ribonucleotide Reductase, subunit A"/>
    <property type="match status" value="2"/>
</dbReference>
<reference evidence="2" key="1">
    <citation type="submission" date="2021-01" db="EMBL/GenBank/DDBJ databases">
        <authorList>
            <person name="Eckstrom K.M.E."/>
        </authorList>
    </citation>
    <scope>NUCLEOTIDE SEQUENCE</scope>
    <source>
        <strain evidence="2">UVCC 0001</strain>
    </source>
</reference>
<evidence type="ECO:0000256" key="1">
    <source>
        <dbReference type="ARBA" id="ARBA00009303"/>
    </source>
</evidence>
<proteinExistence type="inferred from homology"/>
<dbReference type="Proteomes" id="UP001255856">
    <property type="component" value="Unassembled WGS sequence"/>
</dbReference>